<name>A0ACB8RTA5_9AGAM</name>
<reference evidence="1" key="1">
    <citation type="submission" date="2021-02" db="EMBL/GenBank/DDBJ databases">
        <authorList>
            <consortium name="DOE Joint Genome Institute"/>
            <person name="Ahrendt S."/>
            <person name="Looney B.P."/>
            <person name="Miyauchi S."/>
            <person name="Morin E."/>
            <person name="Drula E."/>
            <person name="Courty P.E."/>
            <person name="Chicoki N."/>
            <person name="Fauchery L."/>
            <person name="Kohler A."/>
            <person name="Kuo A."/>
            <person name="Labutti K."/>
            <person name="Pangilinan J."/>
            <person name="Lipzen A."/>
            <person name="Riley R."/>
            <person name="Andreopoulos W."/>
            <person name="He G."/>
            <person name="Johnson J."/>
            <person name="Barry K.W."/>
            <person name="Grigoriev I.V."/>
            <person name="Nagy L."/>
            <person name="Hibbett D."/>
            <person name="Henrissat B."/>
            <person name="Matheny P.B."/>
            <person name="Labbe J."/>
            <person name="Martin F."/>
        </authorList>
    </citation>
    <scope>NUCLEOTIDE SEQUENCE</scope>
    <source>
        <strain evidence="1">FP105234-sp</strain>
    </source>
</reference>
<dbReference type="Proteomes" id="UP000814033">
    <property type="component" value="Unassembled WGS sequence"/>
</dbReference>
<evidence type="ECO:0000313" key="1">
    <source>
        <dbReference type="EMBL" id="KAI0047200.1"/>
    </source>
</evidence>
<dbReference type="EMBL" id="MU275909">
    <property type="protein sequence ID" value="KAI0047200.1"/>
    <property type="molecule type" value="Genomic_DNA"/>
</dbReference>
<reference evidence="1" key="2">
    <citation type="journal article" date="2022" name="New Phytol.">
        <title>Evolutionary transition to the ectomycorrhizal habit in the genomes of a hyperdiverse lineage of mushroom-forming fungi.</title>
        <authorList>
            <person name="Looney B."/>
            <person name="Miyauchi S."/>
            <person name="Morin E."/>
            <person name="Drula E."/>
            <person name="Courty P.E."/>
            <person name="Kohler A."/>
            <person name="Kuo A."/>
            <person name="LaButti K."/>
            <person name="Pangilinan J."/>
            <person name="Lipzen A."/>
            <person name="Riley R."/>
            <person name="Andreopoulos W."/>
            <person name="He G."/>
            <person name="Johnson J."/>
            <person name="Nolan M."/>
            <person name="Tritt A."/>
            <person name="Barry K.W."/>
            <person name="Grigoriev I.V."/>
            <person name="Nagy L.G."/>
            <person name="Hibbett D."/>
            <person name="Henrissat B."/>
            <person name="Matheny P.B."/>
            <person name="Labbe J."/>
            <person name="Martin F.M."/>
        </authorList>
    </citation>
    <scope>NUCLEOTIDE SEQUENCE</scope>
    <source>
        <strain evidence="1">FP105234-sp</strain>
    </source>
</reference>
<gene>
    <name evidence="1" type="ORF">FA95DRAFT_1606294</name>
</gene>
<accession>A0ACB8RTA5</accession>
<evidence type="ECO:0000313" key="2">
    <source>
        <dbReference type="Proteomes" id="UP000814033"/>
    </source>
</evidence>
<sequence>MTNWKSPSAVAETEQRFVRLAHVILGLSLWEIATTFDYELDVLRGKRPYRWTIWVHSSCRISLVTALVILIVTKDVVGLSDCTAWDASIYVFAYLSLALASSLVLLRVLAIWQGNLAVVLMSIAIWTTSIVLNIWYISILRSSYYLAAGECVPTTTSKSVVTVVGIIVSDFALLLVMLAGIVKHHKPARTMRLTGGHSLWRLMWQQGIVWLALATLVEVPVLVLVVRNLNDPWDLMFEVVTSATLAISATRMYRILSDSLAHSS</sequence>
<keyword evidence="2" id="KW-1185">Reference proteome</keyword>
<proteinExistence type="predicted"/>
<comment type="caution">
    <text evidence="1">The sequence shown here is derived from an EMBL/GenBank/DDBJ whole genome shotgun (WGS) entry which is preliminary data.</text>
</comment>
<organism evidence="1 2">
    <name type="scientific">Auriscalpium vulgare</name>
    <dbReference type="NCBI Taxonomy" id="40419"/>
    <lineage>
        <taxon>Eukaryota</taxon>
        <taxon>Fungi</taxon>
        <taxon>Dikarya</taxon>
        <taxon>Basidiomycota</taxon>
        <taxon>Agaricomycotina</taxon>
        <taxon>Agaricomycetes</taxon>
        <taxon>Russulales</taxon>
        <taxon>Auriscalpiaceae</taxon>
        <taxon>Auriscalpium</taxon>
    </lineage>
</organism>
<protein>
    <submittedName>
        <fullName evidence="1">Uncharacterized protein</fullName>
    </submittedName>
</protein>